<dbReference type="InterPro" id="IPR045122">
    <property type="entry name" value="Csc1-like"/>
</dbReference>
<organism evidence="14 15">
    <name type="scientific">Epicoccum nigrum</name>
    <name type="common">Soil fungus</name>
    <name type="synonym">Epicoccum purpurascens</name>
    <dbReference type="NCBI Taxonomy" id="105696"/>
    <lineage>
        <taxon>Eukaryota</taxon>
        <taxon>Fungi</taxon>
        <taxon>Dikarya</taxon>
        <taxon>Ascomycota</taxon>
        <taxon>Pezizomycotina</taxon>
        <taxon>Dothideomycetes</taxon>
        <taxon>Pleosporomycetidae</taxon>
        <taxon>Pleosporales</taxon>
        <taxon>Pleosporineae</taxon>
        <taxon>Didymellaceae</taxon>
        <taxon>Epicoccum</taxon>
    </lineage>
</organism>
<feature type="transmembrane region" description="Helical" evidence="9">
    <location>
        <begin position="167"/>
        <end position="186"/>
    </location>
</feature>
<evidence type="ECO:0000313" key="15">
    <source>
        <dbReference type="Proteomes" id="UP000193240"/>
    </source>
</evidence>
<sequence>MIHSSRHTVDLLSANMSSPSSSSRSGSHRGGSSSISALVSTLVPCIVVAGLLVGAFLFLRVKLKRVYAPRTFHDALQEDEKTPSAGTSTLGWLSKFKGLSDDYILNHHSLDAYLYVRFLKMLTLMAFVGALITWPVLFPVNATGGAGESGLDILSFSNISGTNPARYFAHATIAWLFFGWVMFLVGREMIYLGKVRQAYLLSMWNASRISQRTVLFTDVPEKELSLERLHTKFSSAAQIWLVPDVSDLEDDVEELEETVANLEKSEIKLLQTVTKDRKKEGEKTTSTDATLRPTHRTKFLVGDKVDSVSYYRKRVAELFPKIRSVQRKHLTGKGKLASAAFVEFSTMAAAEKAFNDNQHHRPTNYSSRQMGVLPDEVVWKNLGMGAKNRALRHVVATIAICVLIIFWSIPVALVGVISNVNYLTENVPFLGFIDNIPDVILGVVTGLLPVVLLAVLMALVPVICRFFAKLSGAATLSEVEEQCQKWYFAFQVIQVFLITTFTSGAAAVASQIVSDPAQAVSLLSQNLPKASNFYISYFILYGVANAARYLFNLIGLLKAVVLSKLAKTPRKKYEHYIAFAEPSWGAEYPKWTNLGVIALSYAVIAPLVLGFATVGIGLIYLSYRYNMLYALDTHIDTKGGFYARALQQLMVGVYLGELCLLGLFGLNIGNSVVSAGPTVMQGVLIVATIIFHIFMTQKLKHVDLTSQYSNFDQRGAETGREISQPATSQSGSDSDTSERALVSRPERRIVSRHNSTLTQPNNTRPNRSLVQRMFSPHTLSADQISASLITRFNNPVTPYTRQEILEAYLHPALAQRQDVIWLARDTAGVSKYEIAQLIETVGRHGVECTDECAFMNKKGKVDWNPETVRQAPLWEEPVIY</sequence>
<feature type="transmembrane region" description="Helical" evidence="9">
    <location>
        <begin position="394"/>
        <end position="420"/>
    </location>
</feature>
<evidence type="ECO:0008006" key="16">
    <source>
        <dbReference type="Google" id="ProtNLM"/>
    </source>
</evidence>
<keyword evidence="3" id="KW-0813">Transport</keyword>
<feature type="region of interest" description="Disordered" evidence="8">
    <location>
        <begin position="718"/>
        <end position="767"/>
    </location>
</feature>
<dbReference type="Pfam" id="PF14703">
    <property type="entry name" value="PHM7_cyt"/>
    <property type="match status" value="1"/>
</dbReference>
<evidence type="ECO:0000259" key="13">
    <source>
        <dbReference type="Pfam" id="PF14703"/>
    </source>
</evidence>
<evidence type="ECO:0000256" key="5">
    <source>
        <dbReference type="ARBA" id="ARBA00022989"/>
    </source>
</evidence>
<evidence type="ECO:0000259" key="11">
    <source>
        <dbReference type="Pfam" id="PF12621"/>
    </source>
</evidence>
<evidence type="ECO:0000256" key="7">
    <source>
        <dbReference type="SAM" id="Coils"/>
    </source>
</evidence>
<evidence type="ECO:0000256" key="8">
    <source>
        <dbReference type="SAM" id="MobiDB-lite"/>
    </source>
</evidence>
<feature type="coiled-coil region" evidence="7">
    <location>
        <begin position="245"/>
        <end position="272"/>
    </location>
</feature>
<evidence type="ECO:0000313" key="14">
    <source>
        <dbReference type="EMBL" id="OSS46285.1"/>
    </source>
</evidence>
<evidence type="ECO:0000256" key="3">
    <source>
        <dbReference type="ARBA" id="ARBA00022448"/>
    </source>
</evidence>
<feature type="domain" description="CSC1/OSCA1-like 7TM region" evidence="10">
    <location>
        <begin position="392"/>
        <end position="664"/>
    </location>
</feature>
<accession>A0A1Y2LR19</accession>
<keyword evidence="4 9" id="KW-0812">Transmembrane</keyword>
<comment type="subcellular location">
    <subcellularLocation>
        <location evidence="1">Membrane</location>
        <topology evidence="1">Multi-pass membrane protein</topology>
    </subcellularLocation>
</comment>
<feature type="transmembrane region" description="Helical" evidence="9">
    <location>
        <begin position="533"/>
        <end position="562"/>
    </location>
</feature>
<keyword evidence="5 9" id="KW-1133">Transmembrane helix</keyword>
<comment type="similarity">
    <text evidence="2">Belongs to the CSC1 (TC 1.A.17) family.</text>
</comment>
<dbReference type="Pfam" id="PF02714">
    <property type="entry name" value="RSN1_7TM"/>
    <property type="match status" value="1"/>
</dbReference>
<dbReference type="InterPro" id="IPR027815">
    <property type="entry name" value="CSC1/OSCA1-like_cyt"/>
</dbReference>
<keyword evidence="6 9" id="KW-0472">Membrane</keyword>
<dbReference type="GO" id="GO:0005227">
    <property type="term" value="F:calcium-activated cation channel activity"/>
    <property type="evidence" value="ECO:0007669"/>
    <property type="project" value="InterPro"/>
</dbReference>
<dbReference type="InParanoid" id="A0A1Y2LR19"/>
<evidence type="ECO:0000256" key="2">
    <source>
        <dbReference type="ARBA" id="ARBA00007779"/>
    </source>
</evidence>
<dbReference type="InterPro" id="IPR032880">
    <property type="entry name" value="CSC1/OSCA1-like_N"/>
</dbReference>
<evidence type="ECO:0000259" key="12">
    <source>
        <dbReference type="Pfam" id="PF13967"/>
    </source>
</evidence>
<dbReference type="GO" id="GO:0005886">
    <property type="term" value="C:plasma membrane"/>
    <property type="evidence" value="ECO:0007669"/>
    <property type="project" value="TreeGrafter"/>
</dbReference>
<dbReference type="Pfam" id="PF12621">
    <property type="entry name" value="PHM7_ext"/>
    <property type="match status" value="1"/>
</dbReference>
<evidence type="ECO:0000256" key="6">
    <source>
        <dbReference type="ARBA" id="ARBA00023136"/>
    </source>
</evidence>
<dbReference type="InterPro" id="IPR022257">
    <property type="entry name" value="PHM7_ext"/>
</dbReference>
<dbReference type="AlphaFoldDB" id="A0A1Y2LR19"/>
<dbReference type="InterPro" id="IPR003864">
    <property type="entry name" value="CSC1/OSCA1-like_7TM"/>
</dbReference>
<feature type="transmembrane region" description="Helical" evidence="9">
    <location>
        <begin position="641"/>
        <end position="666"/>
    </location>
</feature>
<keyword evidence="15" id="KW-1185">Reference proteome</keyword>
<gene>
    <name evidence="14" type="ORF">B5807_08369</name>
</gene>
<feature type="transmembrane region" description="Helical" evidence="9">
    <location>
        <begin position="678"/>
        <end position="695"/>
    </location>
</feature>
<feature type="transmembrane region" description="Helical" evidence="9">
    <location>
        <begin position="488"/>
        <end position="513"/>
    </location>
</feature>
<feature type="transmembrane region" description="Helical" evidence="9">
    <location>
        <begin position="118"/>
        <end position="137"/>
    </location>
</feature>
<feature type="transmembrane region" description="Helical" evidence="9">
    <location>
        <begin position="440"/>
        <end position="468"/>
    </location>
</feature>
<dbReference type="FunCoup" id="A0A1Y2LR19">
    <property type="interactions" value="196"/>
</dbReference>
<feature type="compositionally biased region" description="Polar residues" evidence="8">
    <location>
        <begin position="724"/>
        <end position="734"/>
    </location>
</feature>
<feature type="domain" description="CSC1/OSCA1-like cytosolic" evidence="13">
    <location>
        <begin position="211"/>
        <end position="381"/>
    </location>
</feature>
<evidence type="ECO:0000256" key="1">
    <source>
        <dbReference type="ARBA" id="ARBA00004141"/>
    </source>
</evidence>
<evidence type="ECO:0000256" key="9">
    <source>
        <dbReference type="SAM" id="Phobius"/>
    </source>
</evidence>
<dbReference type="EMBL" id="KZ107851">
    <property type="protein sequence ID" value="OSS46285.1"/>
    <property type="molecule type" value="Genomic_DNA"/>
</dbReference>
<proteinExistence type="inferred from homology"/>
<keyword evidence="7" id="KW-0175">Coiled coil</keyword>
<feature type="transmembrane region" description="Helical" evidence="9">
    <location>
        <begin position="35"/>
        <end position="59"/>
    </location>
</feature>
<evidence type="ECO:0000256" key="4">
    <source>
        <dbReference type="ARBA" id="ARBA00022692"/>
    </source>
</evidence>
<feature type="compositionally biased region" description="Polar residues" evidence="8">
    <location>
        <begin position="752"/>
        <end position="767"/>
    </location>
</feature>
<dbReference type="Pfam" id="PF13967">
    <property type="entry name" value="RSN1_TM"/>
    <property type="match status" value="1"/>
</dbReference>
<feature type="domain" description="CSC1/OSCA1-like N-terminal transmembrane" evidence="12">
    <location>
        <begin position="37"/>
        <end position="188"/>
    </location>
</feature>
<name>A0A1Y2LR19_EPING</name>
<dbReference type="OMA" id="MQNWLVY"/>
<feature type="domain" description="10TM putative phosphate transporter extracellular tail" evidence="11">
    <location>
        <begin position="774"/>
        <end position="869"/>
    </location>
</feature>
<reference evidence="14 15" key="1">
    <citation type="journal article" date="2017" name="Genome Announc.">
        <title>Genome sequence of the saprophytic ascomycete Epicoccum nigrum ICMP 19927 strain isolated from New Zealand.</title>
        <authorList>
            <person name="Fokin M."/>
            <person name="Fleetwood D."/>
            <person name="Weir B.S."/>
            <person name="Villas-Boas S.G."/>
        </authorList>
    </citation>
    <scope>NUCLEOTIDE SEQUENCE [LARGE SCALE GENOMIC DNA]</scope>
    <source>
        <strain evidence="14 15">ICMP 19927</strain>
    </source>
</reference>
<evidence type="ECO:0000259" key="10">
    <source>
        <dbReference type="Pfam" id="PF02714"/>
    </source>
</evidence>
<protein>
    <recommendedName>
        <fullName evidence="16">DUF221-domain-containing protein</fullName>
    </recommendedName>
</protein>
<dbReference type="Proteomes" id="UP000193240">
    <property type="component" value="Unassembled WGS sequence"/>
</dbReference>
<dbReference type="PANTHER" id="PTHR13018:SF26">
    <property type="entry name" value="DOMAIN PROTEIN, PUTATIVE (AFU_ORTHOLOGUE AFUA_5G10920)-RELATED"/>
    <property type="match status" value="1"/>
</dbReference>
<dbReference type="PANTHER" id="PTHR13018">
    <property type="entry name" value="PROBABLE MEMBRANE PROTEIN DUF221-RELATED"/>
    <property type="match status" value="1"/>
</dbReference>
<feature type="transmembrane region" description="Helical" evidence="9">
    <location>
        <begin position="598"/>
        <end position="621"/>
    </location>
</feature>